<evidence type="ECO:0000256" key="1">
    <source>
        <dbReference type="SAM" id="Phobius"/>
    </source>
</evidence>
<evidence type="ECO:0000313" key="3">
    <source>
        <dbReference type="EMBL" id="MBW7569341.1"/>
    </source>
</evidence>
<proteinExistence type="predicted"/>
<organism evidence="3 4">
    <name type="scientific">Succinivibrio faecicola</name>
    <dbReference type="NCBI Taxonomy" id="2820300"/>
    <lineage>
        <taxon>Bacteria</taxon>
        <taxon>Pseudomonadati</taxon>
        <taxon>Pseudomonadota</taxon>
        <taxon>Gammaproteobacteria</taxon>
        <taxon>Aeromonadales</taxon>
        <taxon>Succinivibrionaceae</taxon>
        <taxon>Succinivibrio</taxon>
    </lineage>
</organism>
<comment type="caution">
    <text evidence="3">The sequence shown here is derived from an EMBL/GenBank/DDBJ whole genome shotgun (WGS) entry which is preliminary data.</text>
</comment>
<name>A0ABS7DFM9_9GAMM</name>
<gene>
    <name evidence="3" type="ORF">J5V48_00325</name>
</gene>
<dbReference type="RefSeq" id="WP_219935774.1">
    <property type="nucleotide sequence ID" value="NZ_JAGFNY010000001.1"/>
</dbReference>
<sequence>MNDLATAMMLAQARRQRNMQWSSEGTMFQKTMRPIMTFMEGFTYAITPFCGFLILMGMFGLKLSLKYFMLVAWVQSWLPCIAIANSYLNTTMQRAILNFAGAGNYKGYNFDSLHGVKILADTTEDFIATGGMFLGAIPVITLFIFSGSVYALNSLATRMNGQDFINEKIATPDIINPAAVMQGTSQLTSQFGVSSATGFDNVLGSITYRTGGTHMTTSSLSNMATAGFNALTGTGITNTEANQSGLNSNIMCHSPLKKI</sequence>
<feature type="transmembrane region" description="Helical" evidence="1">
    <location>
        <begin position="126"/>
        <end position="152"/>
    </location>
</feature>
<dbReference type="EMBL" id="JAGFNY010000001">
    <property type="protein sequence ID" value="MBW7569341.1"/>
    <property type="molecule type" value="Genomic_DNA"/>
</dbReference>
<feature type="transmembrane region" description="Helical" evidence="1">
    <location>
        <begin position="42"/>
        <end position="61"/>
    </location>
</feature>
<dbReference type="InterPro" id="IPR012931">
    <property type="entry name" value="TraG_N_Proteobacteria"/>
</dbReference>
<feature type="transmembrane region" description="Helical" evidence="1">
    <location>
        <begin position="68"/>
        <end position="88"/>
    </location>
</feature>
<feature type="domain" description="TraG N-terminal Proteobacteria" evidence="2">
    <location>
        <begin position="4"/>
        <end position="163"/>
    </location>
</feature>
<protein>
    <submittedName>
        <fullName evidence="3">Conjugal transfer protein TraG N-terminal domain-containing protein</fullName>
    </submittedName>
</protein>
<reference evidence="3 4" key="1">
    <citation type="submission" date="2021-03" db="EMBL/GenBank/DDBJ databases">
        <title>Succinivibrio sp. nov. isolated from feces of cow.</title>
        <authorList>
            <person name="Choi J.-Y."/>
        </authorList>
    </citation>
    <scope>NUCLEOTIDE SEQUENCE [LARGE SCALE GENOMIC DNA]</scope>
    <source>
        <strain evidence="3 4">AGMB01872</strain>
    </source>
</reference>
<accession>A0ABS7DFM9</accession>
<keyword evidence="1" id="KW-0812">Transmembrane</keyword>
<keyword evidence="1" id="KW-0472">Membrane</keyword>
<evidence type="ECO:0000259" key="2">
    <source>
        <dbReference type="Pfam" id="PF07916"/>
    </source>
</evidence>
<dbReference type="Proteomes" id="UP000731465">
    <property type="component" value="Unassembled WGS sequence"/>
</dbReference>
<dbReference type="Pfam" id="PF07916">
    <property type="entry name" value="TraG_N"/>
    <property type="match status" value="1"/>
</dbReference>
<keyword evidence="4" id="KW-1185">Reference proteome</keyword>
<keyword evidence="1" id="KW-1133">Transmembrane helix</keyword>
<evidence type="ECO:0000313" key="4">
    <source>
        <dbReference type="Proteomes" id="UP000731465"/>
    </source>
</evidence>